<evidence type="ECO:0008006" key="3">
    <source>
        <dbReference type="Google" id="ProtNLM"/>
    </source>
</evidence>
<dbReference type="InterPro" id="IPR011990">
    <property type="entry name" value="TPR-like_helical_dom_sf"/>
</dbReference>
<dbReference type="Gene3D" id="1.25.40.10">
    <property type="entry name" value="Tetratricopeptide repeat domain"/>
    <property type="match status" value="1"/>
</dbReference>
<dbReference type="Proteomes" id="UP001629244">
    <property type="component" value="Unassembled WGS sequence"/>
</dbReference>
<evidence type="ECO:0000313" key="2">
    <source>
        <dbReference type="Proteomes" id="UP001629244"/>
    </source>
</evidence>
<dbReference type="EMBL" id="JBELQC010000002">
    <property type="protein sequence ID" value="MFL9842104.1"/>
    <property type="molecule type" value="Genomic_DNA"/>
</dbReference>
<reference evidence="1 2" key="1">
    <citation type="submission" date="2024-06" db="EMBL/GenBank/DDBJ databases">
        <authorList>
            <person name="Kaempfer P."/>
            <person name="Viver T."/>
        </authorList>
    </citation>
    <scope>NUCLEOTIDE SEQUENCE [LARGE SCALE GENOMIC DNA]</scope>
    <source>
        <strain evidence="1 2">ST-64</strain>
    </source>
</reference>
<comment type="caution">
    <text evidence="1">The sequence shown here is derived from an EMBL/GenBank/DDBJ whole genome shotgun (WGS) entry which is preliminary data.</text>
</comment>
<dbReference type="RefSeq" id="WP_408079436.1">
    <property type="nucleotide sequence ID" value="NZ_JBELQC010000002.1"/>
</dbReference>
<dbReference type="SUPFAM" id="SSF48452">
    <property type="entry name" value="TPR-like"/>
    <property type="match status" value="1"/>
</dbReference>
<sequence>MSWIILAALGAIALGLLWLLGAPRALWTFGAAALMLGAAGYALQARPGLPGAPVSAAKKTRPDDAALRDLRGAMFGRFTSIDASFFAADALVRGGNAEKAARLMLGSVRASPNDAALWTWLGMTLVEADDQTVSPAAGVAFRRAMVLAPAHPGPPFFYGLAQVRAGNFAAARPLWRKALALAPEGAGYQRDIAIRLALLEQLLEMQRSGEQTAPQPQPVR</sequence>
<organism evidence="1 2">
    <name type="scientific">Sphingomonas plantiphila</name>
    <dbReference type="NCBI Taxonomy" id="3163295"/>
    <lineage>
        <taxon>Bacteria</taxon>
        <taxon>Pseudomonadati</taxon>
        <taxon>Pseudomonadota</taxon>
        <taxon>Alphaproteobacteria</taxon>
        <taxon>Sphingomonadales</taxon>
        <taxon>Sphingomonadaceae</taxon>
        <taxon>Sphingomonas</taxon>
    </lineage>
</organism>
<accession>A0ABW8YPY8</accession>
<proteinExistence type="predicted"/>
<evidence type="ECO:0000313" key="1">
    <source>
        <dbReference type="EMBL" id="MFL9842104.1"/>
    </source>
</evidence>
<protein>
    <recommendedName>
        <fullName evidence="3">Cytochrome c-type biogenesis protein CcmH</fullName>
    </recommendedName>
</protein>
<name>A0ABW8YPY8_9SPHN</name>
<gene>
    <name evidence="1" type="ORF">ABS767_14125</name>
</gene>
<keyword evidence="2" id="KW-1185">Reference proteome</keyword>